<evidence type="ECO:0000313" key="3">
    <source>
        <dbReference type="EMBL" id="HCL01364.1"/>
    </source>
</evidence>
<evidence type="ECO:0000313" key="4">
    <source>
        <dbReference type="Proteomes" id="UP000262969"/>
    </source>
</evidence>
<dbReference type="AlphaFoldDB" id="A0A3D2X389"/>
<organism evidence="3 4">
    <name type="scientific">Lachnoclostridium phytofermentans</name>
    <dbReference type="NCBI Taxonomy" id="66219"/>
    <lineage>
        <taxon>Bacteria</taxon>
        <taxon>Bacillati</taxon>
        <taxon>Bacillota</taxon>
        <taxon>Clostridia</taxon>
        <taxon>Lachnospirales</taxon>
        <taxon>Lachnospiraceae</taxon>
    </lineage>
</organism>
<dbReference type="InterPro" id="IPR012349">
    <property type="entry name" value="Split_barrel_FMN-bd"/>
</dbReference>
<comment type="caution">
    <text evidence="3">The sequence shown here is derived from an EMBL/GenBank/DDBJ whole genome shotgun (WGS) entry which is preliminary data.</text>
</comment>
<comment type="similarity">
    <text evidence="1">Belongs to the flavoredoxin family.</text>
</comment>
<dbReference type="Gene3D" id="2.30.110.10">
    <property type="entry name" value="Electron Transport, Fmn-binding Protein, Chain A"/>
    <property type="match status" value="1"/>
</dbReference>
<dbReference type="Pfam" id="PF01613">
    <property type="entry name" value="Flavin_Reduct"/>
    <property type="match status" value="1"/>
</dbReference>
<dbReference type="InterPro" id="IPR052174">
    <property type="entry name" value="Flavoredoxin"/>
</dbReference>
<dbReference type="SUPFAM" id="SSF50475">
    <property type="entry name" value="FMN-binding split barrel"/>
    <property type="match status" value="1"/>
</dbReference>
<dbReference type="GO" id="GO:0010181">
    <property type="term" value="F:FMN binding"/>
    <property type="evidence" value="ECO:0007669"/>
    <property type="project" value="InterPro"/>
</dbReference>
<dbReference type="EMBL" id="DPVV01000107">
    <property type="protein sequence ID" value="HCL01364.1"/>
    <property type="molecule type" value="Genomic_DNA"/>
</dbReference>
<dbReference type="Proteomes" id="UP000262969">
    <property type="component" value="Unassembled WGS sequence"/>
</dbReference>
<dbReference type="PANTHER" id="PTHR43567:SF5">
    <property type="entry name" value="HYPOTHETICAL CYTOSOLIC PROTEIN"/>
    <property type="match status" value="1"/>
</dbReference>
<dbReference type="PANTHER" id="PTHR43567">
    <property type="entry name" value="FLAVOREDOXIN-RELATED-RELATED"/>
    <property type="match status" value="1"/>
</dbReference>
<dbReference type="GO" id="GO:0016646">
    <property type="term" value="F:oxidoreductase activity, acting on the CH-NH group of donors, NAD or NADP as acceptor"/>
    <property type="evidence" value="ECO:0007669"/>
    <property type="project" value="UniProtKB-ARBA"/>
</dbReference>
<accession>A0A3D2X389</accession>
<protein>
    <submittedName>
        <fullName evidence="3">Flavin reductase</fullName>
    </submittedName>
</protein>
<name>A0A3D2X389_9FIRM</name>
<feature type="domain" description="Flavin reductase like" evidence="2">
    <location>
        <begin position="21"/>
        <end position="165"/>
    </location>
</feature>
<gene>
    <name evidence="3" type="ORF">DHW61_02945</name>
</gene>
<sequence length="168" mass="19566">MRFQEIDLLKEDMNPFHKIGKEWFLITAGDKVGYNMMTASWGFLGVIWGKNTAISVVRPQRYTKQFVDKEEYFTMSFFGNEQREALAFCGSKSGRDYDKAKETGLTPMFLDETVSFEEAELVLVCKKVYVDEIKKQNFLDMMIPEANYPKQDYHTVYVGEIVKAYRKG</sequence>
<evidence type="ECO:0000256" key="1">
    <source>
        <dbReference type="ARBA" id="ARBA00038054"/>
    </source>
</evidence>
<evidence type="ECO:0000259" key="2">
    <source>
        <dbReference type="Pfam" id="PF01613"/>
    </source>
</evidence>
<dbReference type="InterPro" id="IPR002563">
    <property type="entry name" value="Flavin_Rdtase-like_dom"/>
</dbReference>
<reference evidence="3 4" key="1">
    <citation type="journal article" date="2018" name="Nat. Biotechnol.">
        <title>A standardized bacterial taxonomy based on genome phylogeny substantially revises the tree of life.</title>
        <authorList>
            <person name="Parks D.H."/>
            <person name="Chuvochina M."/>
            <person name="Waite D.W."/>
            <person name="Rinke C."/>
            <person name="Skarshewski A."/>
            <person name="Chaumeil P.A."/>
            <person name="Hugenholtz P."/>
        </authorList>
    </citation>
    <scope>NUCLEOTIDE SEQUENCE [LARGE SCALE GENOMIC DNA]</scope>
    <source>
        <strain evidence="3">UBA11728</strain>
    </source>
</reference>
<proteinExistence type="inferred from homology"/>